<evidence type="ECO:0000313" key="7">
    <source>
        <dbReference type="EMBL" id="RZF20938.1"/>
    </source>
</evidence>
<evidence type="ECO:0000256" key="5">
    <source>
        <dbReference type="ARBA" id="ARBA00034489"/>
    </source>
</evidence>
<evidence type="ECO:0000256" key="2">
    <source>
        <dbReference type="ARBA" id="ARBA00022679"/>
    </source>
</evidence>
<evidence type="ECO:0000256" key="1">
    <source>
        <dbReference type="ARBA" id="ARBA00012386"/>
    </source>
</evidence>
<dbReference type="PANTHER" id="PTHR21392:SF0">
    <property type="entry name" value="TRNA-URIDINE AMINOCARBOXYPROPYLTRANSFERASE 2"/>
    <property type="match status" value="1"/>
</dbReference>
<feature type="domain" description="DTW" evidence="6">
    <location>
        <begin position="5"/>
        <end position="190"/>
    </location>
</feature>
<gene>
    <name evidence="7" type="ORF">DAY19_13210</name>
</gene>
<comment type="similarity">
    <text evidence="5">Belongs to the TDD superfamily. DTWD2 family.</text>
</comment>
<dbReference type="PANTHER" id="PTHR21392">
    <property type="entry name" value="TRNA-URIDINE AMINOCARBOXYPROPYLTRANSFERASE 2"/>
    <property type="match status" value="1"/>
</dbReference>
<evidence type="ECO:0000259" key="6">
    <source>
        <dbReference type="SMART" id="SM01144"/>
    </source>
</evidence>
<dbReference type="SMART" id="SM01144">
    <property type="entry name" value="DTW"/>
    <property type="match status" value="1"/>
</dbReference>
<dbReference type="Pfam" id="PF03942">
    <property type="entry name" value="DTW"/>
    <property type="match status" value="1"/>
</dbReference>
<name>A0ABY0IDA5_9BACT</name>
<proteinExistence type="inferred from homology"/>
<reference evidence="8" key="1">
    <citation type="journal article" date="2019" name="Int. J. Syst. Evol. Microbiol.">
        <title>Halobacteriovorax valvorus sp. nov., a novel prokaryotic predator isolated from coastal seawater of China.</title>
        <authorList>
            <person name="Chen M.-X."/>
        </authorList>
    </citation>
    <scope>NUCLEOTIDE SEQUENCE [LARGE SCALE GENOMIC DNA]</scope>
    <source>
        <strain evidence="8">BL9</strain>
    </source>
</reference>
<keyword evidence="4" id="KW-0819">tRNA processing</keyword>
<dbReference type="EMBL" id="QDKL01000003">
    <property type="protein sequence ID" value="RZF20938.1"/>
    <property type="molecule type" value="Genomic_DNA"/>
</dbReference>
<keyword evidence="3" id="KW-0949">S-adenosyl-L-methionine</keyword>
<dbReference type="InterPro" id="IPR039262">
    <property type="entry name" value="DTWD2/TAPT"/>
</dbReference>
<evidence type="ECO:0000313" key="8">
    <source>
        <dbReference type="Proteomes" id="UP000443582"/>
    </source>
</evidence>
<dbReference type="EC" id="2.5.1.25" evidence="1"/>
<comment type="caution">
    <text evidence="7">The sequence shown here is derived from an EMBL/GenBank/DDBJ whole genome shotgun (WGS) entry which is preliminary data.</text>
</comment>
<dbReference type="InterPro" id="IPR005636">
    <property type="entry name" value="DTW"/>
</dbReference>
<protein>
    <recommendedName>
        <fullName evidence="1">tRNA-uridine aminocarboxypropyltransferase</fullName>
        <ecNumber evidence="1">2.5.1.25</ecNumber>
    </recommendedName>
</protein>
<organism evidence="7 8">
    <name type="scientific">Halobacteriovorax vibrionivorans</name>
    <dbReference type="NCBI Taxonomy" id="2152716"/>
    <lineage>
        <taxon>Bacteria</taxon>
        <taxon>Pseudomonadati</taxon>
        <taxon>Bdellovibrionota</taxon>
        <taxon>Bacteriovoracia</taxon>
        <taxon>Bacteriovoracales</taxon>
        <taxon>Halobacteriovoraceae</taxon>
        <taxon>Halobacteriovorax</taxon>
    </lineage>
</organism>
<keyword evidence="2" id="KW-0808">Transferase</keyword>
<evidence type="ECO:0000256" key="4">
    <source>
        <dbReference type="ARBA" id="ARBA00022694"/>
    </source>
</evidence>
<dbReference type="RefSeq" id="WP_115363242.1">
    <property type="nucleotide sequence ID" value="NZ_QDKL01000003.1"/>
</dbReference>
<keyword evidence="8" id="KW-1185">Reference proteome</keyword>
<sequence length="190" mass="21739">MNKEKRAHCDKCHRPLKSCLCAHVKPVKIQTPITILQSKDEAKHPFNTAKFGPLASDKIRIIKSDDITEEIIDELTSKESFLLFKNEHSRPISKSDLPKGEMIVLDGTWKKAKGVYFKWPKLSSIPCYHLEEDQRTIYSSIRKSCGEEHLSTLEAIGMTLKALGELNENSYEELISPLKKLIEQQEAFKK</sequence>
<accession>A0ABY0IDA5</accession>
<evidence type="ECO:0000256" key="3">
    <source>
        <dbReference type="ARBA" id="ARBA00022691"/>
    </source>
</evidence>
<dbReference type="Proteomes" id="UP000443582">
    <property type="component" value="Unassembled WGS sequence"/>
</dbReference>